<feature type="compositionally biased region" description="Polar residues" evidence="1">
    <location>
        <begin position="213"/>
        <end position="227"/>
    </location>
</feature>
<gene>
    <name evidence="3" type="ORF">C5Y98_25250</name>
</gene>
<dbReference type="Proteomes" id="UP000239388">
    <property type="component" value="Unassembled WGS sequence"/>
</dbReference>
<feature type="transmembrane region" description="Helical" evidence="2">
    <location>
        <begin position="105"/>
        <end position="127"/>
    </location>
</feature>
<reference evidence="3 4" key="1">
    <citation type="submission" date="2018-02" db="EMBL/GenBank/DDBJ databases">
        <title>Comparative genomes isolates from brazilian mangrove.</title>
        <authorList>
            <person name="Araujo J.E."/>
            <person name="Taketani R.G."/>
            <person name="Silva M.C.P."/>
            <person name="Loureco M.V."/>
            <person name="Andreote F.D."/>
        </authorList>
    </citation>
    <scope>NUCLEOTIDE SEQUENCE [LARGE SCALE GENOMIC DNA]</scope>
    <source>
        <strain evidence="3 4">NAP PRIS-MGV</strain>
    </source>
</reference>
<accession>A0A2S8F7S2</accession>
<name>A0A2S8F7S2_9BACT</name>
<organism evidence="3 4">
    <name type="scientific">Blastopirellula marina</name>
    <dbReference type="NCBI Taxonomy" id="124"/>
    <lineage>
        <taxon>Bacteria</taxon>
        <taxon>Pseudomonadati</taxon>
        <taxon>Planctomycetota</taxon>
        <taxon>Planctomycetia</taxon>
        <taxon>Pirellulales</taxon>
        <taxon>Pirellulaceae</taxon>
        <taxon>Blastopirellula</taxon>
    </lineage>
</organism>
<proteinExistence type="predicted"/>
<evidence type="ECO:0000313" key="4">
    <source>
        <dbReference type="Proteomes" id="UP000239388"/>
    </source>
</evidence>
<comment type="caution">
    <text evidence="3">The sequence shown here is derived from an EMBL/GenBank/DDBJ whole genome shotgun (WGS) entry which is preliminary data.</text>
</comment>
<keyword evidence="2" id="KW-0472">Membrane</keyword>
<dbReference type="RefSeq" id="WP_105358578.1">
    <property type="nucleotide sequence ID" value="NZ_PUIB01000025.1"/>
</dbReference>
<keyword evidence="2" id="KW-1133">Transmembrane helix</keyword>
<evidence type="ECO:0000313" key="3">
    <source>
        <dbReference type="EMBL" id="PQO28209.1"/>
    </source>
</evidence>
<protein>
    <submittedName>
        <fullName evidence="3">Uncharacterized protein</fullName>
    </submittedName>
</protein>
<evidence type="ECO:0000256" key="2">
    <source>
        <dbReference type="SAM" id="Phobius"/>
    </source>
</evidence>
<sequence>MPCEEDSKRIRQAIRQKQALLIRLEAHDTSIQAEHRKLKQAAAILLNPDRKEEYDNSIALELQPFEENKLPFLDDPELVGALPPLPQSHTSTPKKTAPRLSQDQIRLIGIACVLMILLFFVVIPFVWTSEDSTEDVASADAQEVVNASADIVPPVDSSLPQDATFPAKDQSEESVETARENDSTSDPPEDTASTPPFSETASTESGFPPATPAGNTNSEASPTSFPSNPLPSIRSPEVELLAEVDLPPLPNAESPTSKPVQIGQVNESARKDFSMRLDSGACNLDRLYRFELSRATPPESLSWRVQVVVDDSSSKALGVPANYRPIEEPIARFFIDANGSLQFEWSLSTRYPAAEQLRNARLLVSVANKTHIVALRKAVRSPSHVVSLENEVDENPIHLTALPASENIFLELTQTSNISLPVEISPDSRRIHPNEPMTVTLGAPQDTVKVQFRIALKRKEDDELSIAIVPRYFMNDRWSEFTKASVSSSVARVQRAIYDGKQEVNQSLSAIKALEDQISKLSNRQPANLQEAGAISRALDQARSQHKAHVSRVKRRSNQVPTSYVALAMLHRVAVLGQVLHNTAQLKYRVFAVGNTGEINLLVADSTPATSPAPEGFDLANRYSSPIGDWVLFSKPPMRYEFLSGGSLRVRNFLTNQETASGRWSQKETEITLEARGKQVVYEMKDGVEMRSDDGIGLFRQIDAP</sequence>
<dbReference type="AlphaFoldDB" id="A0A2S8F7S2"/>
<feature type="region of interest" description="Disordered" evidence="1">
    <location>
        <begin position="151"/>
        <end position="233"/>
    </location>
</feature>
<evidence type="ECO:0000256" key="1">
    <source>
        <dbReference type="SAM" id="MobiDB-lite"/>
    </source>
</evidence>
<dbReference type="EMBL" id="PUIB01000025">
    <property type="protein sequence ID" value="PQO28209.1"/>
    <property type="molecule type" value="Genomic_DNA"/>
</dbReference>
<keyword evidence="2" id="KW-0812">Transmembrane</keyword>
<feature type="compositionally biased region" description="Polar residues" evidence="1">
    <location>
        <begin position="191"/>
        <end position="205"/>
    </location>
</feature>